<name>A0AA86JH73_9CLOT</name>
<proteinExistence type="predicted"/>
<sequence length="479" mass="53426">MDYKHGLYGEIIASNESIVTSKNIPVYVGIAPMHRLNERAINKPILIRNLQEAIRKTGYSSGDSFDEFTLSAAIYAHFQNSIQAIGPIVIINVFDPSKGTPKTEETSFINGVAIIEDNVVIDSISISDKEVGKDYEVEYTDTGNFKITLKGEDVGATKEISISFKTVDPSSITENDIIGTYNKDEEKNTGILAIEDVYEELNAIPTIITAPGFNHKPKVRQALIASTKKITDKWEAISFVDIDSNEADTLEKAIKWKKENGYTSNEEKVFWPKAIMAGKEIWLSIHGIVAKMQTDVKNNNVPFETPSNKEIDISGLIAKGKKIKFSQNRANELNAEGITTSIYNGGKRVLWGPHMANFEYGVTSKPEEIFDVNIMMHKYLLNDFILRNTEIIDTNMNRHDVDALINSEQMILNSHVSAGHLLYGEVKFISENNPIADIVNGDFTINTLVTDTPIAKSITQNVQYTSKGIELEYGDEEEE</sequence>
<comment type="caution">
    <text evidence="1">The sequence shown here is derived from an EMBL/GenBank/DDBJ whole genome shotgun (WGS) entry which is preliminary data.</text>
</comment>
<dbReference type="RefSeq" id="WP_210886527.1">
    <property type="nucleotide sequence ID" value="NZ_CAKJVE010000004.1"/>
</dbReference>
<accession>A0AA86JH73</accession>
<dbReference type="EMBL" id="CAMTCP010000271">
    <property type="protein sequence ID" value="CAI3676482.1"/>
    <property type="molecule type" value="Genomic_DNA"/>
</dbReference>
<dbReference type="EMBL" id="CAKJVE010000004">
    <property type="protein sequence ID" value="CAG9705794.1"/>
    <property type="molecule type" value="Genomic_DNA"/>
</dbReference>
<gene>
    <name evidence="2" type="ORF">CNEO2_700021</name>
    <name evidence="1" type="ORF">CNEO_42061</name>
</gene>
<dbReference type="Proteomes" id="UP000789738">
    <property type="component" value="Unassembled WGS sequence"/>
</dbReference>
<evidence type="ECO:0000313" key="3">
    <source>
        <dbReference type="Proteomes" id="UP000789738"/>
    </source>
</evidence>
<evidence type="ECO:0000313" key="1">
    <source>
        <dbReference type="EMBL" id="CAG9705794.1"/>
    </source>
</evidence>
<evidence type="ECO:0000313" key="2">
    <source>
        <dbReference type="EMBL" id="CAI3676482.1"/>
    </source>
</evidence>
<reference evidence="2" key="2">
    <citation type="submission" date="2022-10" db="EMBL/GenBank/DDBJ databases">
        <authorList>
            <person name="Aires J."/>
            <person name="Mesa V."/>
        </authorList>
    </citation>
    <scope>NUCLEOTIDE SEQUENCE</scope>
    <source>
        <strain evidence="2">Clostridium neonatale JD116</strain>
    </source>
</reference>
<organism evidence="1 3">
    <name type="scientific">Clostridium neonatale</name>
    <dbReference type="NCBI Taxonomy" id="137838"/>
    <lineage>
        <taxon>Bacteria</taxon>
        <taxon>Bacillati</taxon>
        <taxon>Bacillota</taxon>
        <taxon>Clostridia</taxon>
        <taxon>Eubacteriales</taxon>
        <taxon>Clostridiaceae</taxon>
        <taxon>Clostridium</taxon>
    </lineage>
</organism>
<dbReference type="AlphaFoldDB" id="A0AA86JH73"/>
<reference evidence="1" key="1">
    <citation type="submission" date="2021-10" db="EMBL/GenBank/DDBJ databases">
        <authorList>
            <person name="Mesa V."/>
        </authorList>
    </citation>
    <scope>NUCLEOTIDE SEQUENCE</scope>
    <source>
        <strain evidence="1">CC3_PB</strain>
    </source>
</reference>
<protein>
    <submittedName>
        <fullName evidence="1">Phage tail sheath protein FI</fullName>
    </submittedName>
</protein>
<dbReference type="Proteomes" id="UP001189143">
    <property type="component" value="Unassembled WGS sequence"/>
</dbReference>